<feature type="region of interest" description="Disordered" evidence="5">
    <location>
        <begin position="195"/>
        <end position="250"/>
    </location>
</feature>
<keyword evidence="3" id="KW-0507">mRNA processing</keyword>
<feature type="domain" description="Pre-mRNA polyadenylation factor Fip1" evidence="6">
    <location>
        <begin position="104"/>
        <end position="131"/>
    </location>
</feature>
<evidence type="ECO:0000313" key="8">
    <source>
        <dbReference type="Proteomes" id="UP001058974"/>
    </source>
</evidence>
<feature type="compositionally biased region" description="Polar residues" evidence="5">
    <location>
        <begin position="197"/>
        <end position="207"/>
    </location>
</feature>
<evidence type="ECO:0000259" key="6">
    <source>
        <dbReference type="Pfam" id="PF05182"/>
    </source>
</evidence>
<dbReference type="PANTHER" id="PTHR36884:SF4">
    <property type="entry name" value="FIP1[III]-LIKE PROTEIN"/>
    <property type="match status" value="1"/>
</dbReference>
<comment type="subcellular location">
    <subcellularLocation>
        <location evidence="1">Nucleus</location>
    </subcellularLocation>
</comment>
<dbReference type="Gramene" id="Psat6g117320.1">
    <property type="protein sequence ID" value="Psat6g117320.1.cds"/>
    <property type="gene ID" value="Psat6g117320"/>
</dbReference>
<sequence length="354" mass="40397">MMPIVEANPIMSLARSAQGDPRKMTLDTVGLLVKHQLQHRVFEFSVTRATLIYLLLDMIMPETEVSDCPDKTRSQIKNCMARQVLRKQEEKRPRLLYRPIPFGNPWRLPGADITDYFNFGFDENTWKQYRLSMISAQEQFDQAVSESLQSRSSKCEVPKGRAIQVEDSVFERQPSIHVRHRHDIDSDVVIQIKVQGSPGNDSGSIKSKYTLANAKKSEESSSQERNEMIPDVVKVQHPDEEDRDSEDGKLLEEEIKTERVGIDTCSADPCWSEPELSLGDQELSLTSYSDSDSEGTEDSLHVYNERNHSPLRSHLVNSDTSLKESLSLYDKTSKNISVNRKPVDISYYSRNRGQ</sequence>
<evidence type="ECO:0000313" key="7">
    <source>
        <dbReference type="EMBL" id="KAI5396571.1"/>
    </source>
</evidence>
<dbReference type="InterPro" id="IPR044976">
    <property type="entry name" value="FIPS5/FIPS3-like"/>
</dbReference>
<feature type="compositionally biased region" description="Basic and acidic residues" evidence="5">
    <location>
        <begin position="215"/>
        <end position="250"/>
    </location>
</feature>
<dbReference type="Pfam" id="PF05182">
    <property type="entry name" value="Fip1"/>
    <property type="match status" value="1"/>
</dbReference>
<protein>
    <recommendedName>
        <fullName evidence="6">Pre-mRNA polyadenylation factor Fip1 domain-containing protein</fullName>
    </recommendedName>
</protein>
<proteinExistence type="inferred from homology"/>
<dbReference type="AlphaFoldDB" id="A0A9D4W9H3"/>
<keyword evidence="8" id="KW-1185">Reference proteome</keyword>
<dbReference type="InterPro" id="IPR007854">
    <property type="entry name" value="Fip1_dom"/>
</dbReference>
<gene>
    <name evidence="7" type="ORF">KIW84_062685</name>
</gene>
<evidence type="ECO:0000256" key="2">
    <source>
        <dbReference type="ARBA" id="ARBA00007459"/>
    </source>
</evidence>
<reference evidence="7 8" key="1">
    <citation type="journal article" date="2022" name="Nat. Genet.">
        <title>Improved pea reference genome and pan-genome highlight genomic features and evolutionary characteristics.</title>
        <authorList>
            <person name="Yang T."/>
            <person name="Liu R."/>
            <person name="Luo Y."/>
            <person name="Hu S."/>
            <person name="Wang D."/>
            <person name="Wang C."/>
            <person name="Pandey M.K."/>
            <person name="Ge S."/>
            <person name="Xu Q."/>
            <person name="Li N."/>
            <person name="Li G."/>
            <person name="Huang Y."/>
            <person name="Saxena R.K."/>
            <person name="Ji Y."/>
            <person name="Li M."/>
            <person name="Yan X."/>
            <person name="He Y."/>
            <person name="Liu Y."/>
            <person name="Wang X."/>
            <person name="Xiang C."/>
            <person name="Varshney R.K."/>
            <person name="Ding H."/>
            <person name="Gao S."/>
            <person name="Zong X."/>
        </authorList>
    </citation>
    <scope>NUCLEOTIDE SEQUENCE [LARGE SCALE GENOMIC DNA]</scope>
    <source>
        <strain evidence="7 8">cv. Zhongwan 6</strain>
    </source>
</reference>
<dbReference type="EMBL" id="JAMSHJ010000006">
    <property type="protein sequence ID" value="KAI5396571.1"/>
    <property type="molecule type" value="Genomic_DNA"/>
</dbReference>
<comment type="similarity">
    <text evidence="2">Belongs to the FIP1 family.</text>
</comment>
<evidence type="ECO:0000256" key="4">
    <source>
        <dbReference type="ARBA" id="ARBA00023242"/>
    </source>
</evidence>
<name>A0A9D4W9H3_PEA</name>
<organism evidence="7 8">
    <name type="scientific">Pisum sativum</name>
    <name type="common">Garden pea</name>
    <name type="synonym">Lathyrus oleraceus</name>
    <dbReference type="NCBI Taxonomy" id="3888"/>
    <lineage>
        <taxon>Eukaryota</taxon>
        <taxon>Viridiplantae</taxon>
        <taxon>Streptophyta</taxon>
        <taxon>Embryophyta</taxon>
        <taxon>Tracheophyta</taxon>
        <taxon>Spermatophyta</taxon>
        <taxon>Magnoliopsida</taxon>
        <taxon>eudicotyledons</taxon>
        <taxon>Gunneridae</taxon>
        <taxon>Pentapetalae</taxon>
        <taxon>rosids</taxon>
        <taxon>fabids</taxon>
        <taxon>Fabales</taxon>
        <taxon>Fabaceae</taxon>
        <taxon>Papilionoideae</taxon>
        <taxon>50 kb inversion clade</taxon>
        <taxon>NPAAA clade</taxon>
        <taxon>Hologalegina</taxon>
        <taxon>IRL clade</taxon>
        <taxon>Fabeae</taxon>
        <taxon>Lathyrus</taxon>
    </lineage>
</organism>
<dbReference type="GO" id="GO:0005634">
    <property type="term" value="C:nucleus"/>
    <property type="evidence" value="ECO:0007669"/>
    <property type="project" value="UniProtKB-SubCell"/>
</dbReference>
<dbReference type="GO" id="GO:0006397">
    <property type="term" value="P:mRNA processing"/>
    <property type="evidence" value="ECO:0007669"/>
    <property type="project" value="UniProtKB-KW"/>
</dbReference>
<evidence type="ECO:0000256" key="5">
    <source>
        <dbReference type="SAM" id="MobiDB-lite"/>
    </source>
</evidence>
<dbReference type="Proteomes" id="UP001058974">
    <property type="component" value="Chromosome 6"/>
</dbReference>
<accession>A0A9D4W9H3</accession>
<dbReference type="Gramene" id="Psat06G0268500-T1">
    <property type="protein sequence ID" value="KAI5396571.1"/>
    <property type="gene ID" value="KIW84_062685"/>
</dbReference>
<keyword evidence="4" id="KW-0539">Nucleus</keyword>
<evidence type="ECO:0000256" key="3">
    <source>
        <dbReference type="ARBA" id="ARBA00022664"/>
    </source>
</evidence>
<evidence type="ECO:0000256" key="1">
    <source>
        <dbReference type="ARBA" id="ARBA00004123"/>
    </source>
</evidence>
<comment type="caution">
    <text evidence="7">The sequence shown here is derived from an EMBL/GenBank/DDBJ whole genome shotgun (WGS) entry which is preliminary data.</text>
</comment>
<dbReference type="PANTHER" id="PTHR36884">
    <property type="entry name" value="FIP1[III]-LIKE PROTEIN"/>
    <property type="match status" value="1"/>
</dbReference>